<sequence length="183" mass="20779">MRELRLRPLMASDYAYVFGLLVGGANGARWRFRGATPSPEMFERALWSGVSAQLVAETRDRRPIGLAVAFNAVFEAGHVELGVAVDPGYQKRGGWTAAIGLGLLRHTFLSWPVHKVYGRIPAFNLADLRGLTRLGWVEEGTMRDYCFYDGHYWDEHVLALTREAWEKIDRRFARFCPEFGDGR</sequence>
<dbReference type="EMBL" id="VCKX01000018">
    <property type="protein sequence ID" value="TMR37211.1"/>
    <property type="molecule type" value="Genomic_DNA"/>
</dbReference>
<name>A0A5S4GXI2_9ACTN</name>
<gene>
    <name evidence="1" type="ORF">ETD85_08790</name>
</gene>
<reference evidence="1 2" key="1">
    <citation type="submission" date="2019-05" db="EMBL/GenBank/DDBJ databases">
        <title>Draft genome sequence of Nonomuraea zeae DSM 100528.</title>
        <authorList>
            <person name="Saricaoglu S."/>
            <person name="Isik K."/>
        </authorList>
    </citation>
    <scope>NUCLEOTIDE SEQUENCE [LARGE SCALE GENOMIC DNA]</scope>
    <source>
        <strain evidence="1 2">DSM 100528</strain>
    </source>
</reference>
<dbReference type="InterPro" id="IPR016181">
    <property type="entry name" value="Acyl_CoA_acyltransferase"/>
</dbReference>
<dbReference type="Gene3D" id="3.40.630.30">
    <property type="match status" value="1"/>
</dbReference>
<dbReference type="RefSeq" id="WP_138689111.1">
    <property type="nucleotide sequence ID" value="NZ_JBHSAZ010000076.1"/>
</dbReference>
<dbReference type="Proteomes" id="UP000306628">
    <property type="component" value="Unassembled WGS sequence"/>
</dbReference>
<comment type="caution">
    <text evidence="1">The sequence shown here is derived from an EMBL/GenBank/DDBJ whole genome shotgun (WGS) entry which is preliminary data.</text>
</comment>
<organism evidence="1 2">
    <name type="scientific">Nonomuraea zeae</name>
    <dbReference type="NCBI Taxonomy" id="1642303"/>
    <lineage>
        <taxon>Bacteria</taxon>
        <taxon>Bacillati</taxon>
        <taxon>Actinomycetota</taxon>
        <taxon>Actinomycetes</taxon>
        <taxon>Streptosporangiales</taxon>
        <taxon>Streptosporangiaceae</taxon>
        <taxon>Nonomuraea</taxon>
    </lineage>
</organism>
<evidence type="ECO:0000313" key="1">
    <source>
        <dbReference type="EMBL" id="TMR37211.1"/>
    </source>
</evidence>
<dbReference type="AlphaFoldDB" id="A0A5S4GXI2"/>
<evidence type="ECO:0000313" key="2">
    <source>
        <dbReference type="Proteomes" id="UP000306628"/>
    </source>
</evidence>
<protein>
    <submittedName>
        <fullName evidence="1">GNAT family N-acetyltransferase</fullName>
    </submittedName>
</protein>
<dbReference type="SUPFAM" id="SSF55729">
    <property type="entry name" value="Acyl-CoA N-acyltransferases (Nat)"/>
    <property type="match status" value="1"/>
</dbReference>
<keyword evidence="1" id="KW-0808">Transferase</keyword>
<dbReference type="GO" id="GO:0016740">
    <property type="term" value="F:transferase activity"/>
    <property type="evidence" value="ECO:0007669"/>
    <property type="project" value="UniProtKB-KW"/>
</dbReference>
<dbReference type="OrthoDB" id="9814648at2"/>
<keyword evidence="2" id="KW-1185">Reference proteome</keyword>
<proteinExistence type="predicted"/>
<accession>A0A5S4GXI2</accession>